<sequence>MRSTMMLKICFTFSHFFLQLDAVSLGNNNQDSSHDGRYCSGSRAMARMSYPAPNYYVYDTMMAILARTIDLAHTRETRLLTYLCKRPLPATPGRLFQRCGEKQNWQNDIVARRALQRRNKPFAACRRCFFVCECENAITGSLML</sequence>
<evidence type="ECO:0000313" key="2">
    <source>
        <dbReference type="EMBL" id="KAK8223804.1"/>
    </source>
</evidence>
<keyword evidence="3" id="KW-1185">Reference proteome</keyword>
<reference evidence="2 3" key="1">
    <citation type="submission" date="2024-04" db="EMBL/GenBank/DDBJ databases">
        <title>Phyllosticta paracitricarpa is synonymous to the EU quarantine fungus P. citricarpa based on phylogenomic analyses.</title>
        <authorList>
            <consortium name="Lawrence Berkeley National Laboratory"/>
            <person name="Van Ingen-Buijs V.A."/>
            <person name="Van Westerhoven A.C."/>
            <person name="Haridas S."/>
            <person name="Skiadas P."/>
            <person name="Martin F."/>
            <person name="Groenewald J.Z."/>
            <person name="Crous P.W."/>
            <person name="Seidl M.F."/>
        </authorList>
    </citation>
    <scope>NUCLEOTIDE SEQUENCE [LARGE SCALE GENOMIC DNA]</scope>
    <source>
        <strain evidence="2 3">CBS 123374</strain>
    </source>
</reference>
<evidence type="ECO:0000256" key="1">
    <source>
        <dbReference type="SAM" id="SignalP"/>
    </source>
</evidence>
<feature type="signal peptide" evidence="1">
    <location>
        <begin position="1"/>
        <end position="22"/>
    </location>
</feature>
<organism evidence="2 3">
    <name type="scientific">Phyllosticta capitalensis</name>
    <dbReference type="NCBI Taxonomy" id="121624"/>
    <lineage>
        <taxon>Eukaryota</taxon>
        <taxon>Fungi</taxon>
        <taxon>Dikarya</taxon>
        <taxon>Ascomycota</taxon>
        <taxon>Pezizomycotina</taxon>
        <taxon>Dothideomycetes</taxon>
        <taxon>Dothideomycetes incertae sedis</taxon>
        <taxon>Botryosphaeriales</taxon>
        <taxon>Phyllostictaceae</taxon>
        <taxon>Phyllosticta</taxon>
    </lineage>
</organism>
<proteinExistence type="predicted"/>
<gene>
    <name evidence="2" type="ORF">HDK90DRAFT_103875</name>
</gene>
<feature type="chain" id="PRO_5046933554" description="Secreted protein" evidence="1">
    <location>
        <begin position="23"/>
        <end position="144"/>
    </location>
</feature>
<accession>A0ABR1YA23</accession>
<comment type="caution">
    <text evidence="2">The sequence shown here is derived from an EMBL/GenBank/DDBJ whole genome shotgun (WGS) entry which is preliminary data.</text>
</comment>
<keyword evidence="1" id="KW-0732">Signal</keyword>
<name>A0ABR1YA23_9PEZI</name>
<evidence type="ECO:0000313" key="3">
    <source>
        <dbReference type="Proteomes" id="UP001492380"/>
    </source>
</evidence>
<dbReference type="EMBL" id="JBBWRZ010000013">
    <property type="protein sequence ID" value="KAK8223804.1"/>
    <property type="molecule type" value="Genomic_DNA"/>
</dbReference>
<dbReference type="Proteomes" id="UP001492380">
    <property type="component" value="Unassembled WGS sequence"/>
</dbReference>
<protein>
    <recommendedName>
        <fullName evidence="4">Secreted protein</fullName>
    </recommendedName>
</protein>
<evidence type="ECO:0008006" key="4">
    <source>
        <dbReference type="Google" id="ProtNLM"/>
    </source>
</evidence>